<keyword evidence="3 6" id="KW-0812">Transmembrane</keyword>
<comment type="similarity">
    <text evidence="2">Belongs to the RNase K family.</text>
</comment>
<reference evidence="7" key="2">
    <citation type="journal article" date="2018" name="Environ. Sci. Technol.">
        <title>The Toxicogenome of Hyalella azteca: A Model for Sediment Ecotoxicology and Evolutionary Toxicology.</title>
        <authorList>
            <person name="Poynton H.C."/>
            <person name="Hasenbein S."/>
            <person name="Benoit J.B."/>
            <person name="Sepulveda M.S."/>
            <person name="Poelchau M.F."/>
            <person name="Hughes D.S.T."/>
            <person name="Murali S.C."/>
            <person name="Chen S."/>
            <person name="Glastad K.M."/>
            <person name="Goodisman M.A.D."/>
            <person name="Werren J.H."/>
            <person name="Vineis J.H."/>
            <person name="Bowen J.L."/>
            <person name="Friedrich M."/>
            <person name="Jones J."/>
            <person name="Robertson H.M."/>
            <person name="Feyereisen R."/>
            <person name="Mechler-Hickson A."/>
            <person name="Mathers N."/>
            <person name="Lee C.E."/>
            <person name="Colbourne J.K."/>
            <person name="Biales A."/>
            <person name="Johnston J.S."/>
            <person name="Wellborn G.A."/>
            <person name="Rosendale A.J."/>
            <person name="Cridge A.G."/>
            <person name="Munoz-Torres M.C."/>
            <person name="Bain P.A."/>
            <person name="Manny A.R."/>
            <person name="Major K.M."/>
            <person name="Lambert F.N."/>
            <person name="Vulpe C.D."/>
            <person name="Tuck P."/>
            <person name="Blalock B.J."/>
            <person name="Lin Y.Y."/>
            <person name="Smith M.E."/>
            <person name="Ochoa-Acuna H."/>
            <person name="Chen M.M."/>
            <person name="Childers C.P."/>
            <person name="Qu J."/>
            <person name="Dugan S."/>
            <person name="Lee S.L."/>
            <person name="Chao H."/>
            <person name="Dinh H."/>
            <person name="Han Y."/>
            <person name="Doddapaneni H."/>
            <person name="Worley K.C."/>
            <person name="Muzny D.M."/>
            <person name="Gibbs R.A."/>
            <person name="Richards S."/>
        </authorList>
    </citation>
    <scope>NUCLEOTIDE SEQUENCE</scope>
    <source>
        <strain evidence="7">HAZT.00-mixed</strain>
        <tissue evidence="7">Whole organism</tissue>
    </source>
</reference>
<protein>
    <submittedName>
        <fullName evidence="7">Uncharacterized protein</fullName>
    </submittedName>
</protein>
<organism evidence="7">
    <name type="scientific">Hyalella azteca</name>
    <name type="common">Amphipod</name>
    <dbReference type="NCBI Taxonomy" id="294128"/>
    <lineage>
        <taxon>Eukaryota</taxon>
        <taxon>Metazoa</taxon>
        <taxon>Ecdysozoa</taxon>
        <taxon>Arthropoda</taxon>
        <taxon>Crustacea</taxon>
        <taxon>Multicrustacea</taxon>
        <taxon>Malacostraca</taxon>
        <taxon>Eumalacostraca</taxon>
        <taxon>Peracarida</taxon>
        <taxon>Amphipoda</taxon>
        <taxon>Senticaudata</taxon>
        <taxon>Talitrida</taxon>
        <taxon>Talitroidea</taxon>
        <taxon>Hyalellidae</taxon>
        <taxon>Hyalella</taxon>
    </lineage>
</organism>
<comment type="subcellular location">
    <subcellularLocation>
        <location evidence="1">Membrane</location>
        <topology evidence="1">Multi-pass membrane protein</topology>
    </subcellularLocation>
</comment>
<evidence type="ECO:0000256" key="2">
    <source>
        <dbReference type="ARBA" id="ARBA00008458"/>
    </source>
</evidence>
<evidence type="ECO:0000256" key="3">
    <source>
        <dbReference type="ARBA" id="ARBA00022692"/>
    </source>
</evidence>
<dbReference type="AlphaFoldDB" id="A0A6A0GX21"/>
<evidence type="ECO:0000313" key="7">
    <source>
        <dbReference type="EMBL" id="KAA0191667.1"/>
    </source>
</evidence>
<reference evidence="7" key="3">
    <citation type="submission" date="2019-06" db="EMBL/GenBank/DDBJ databases">
        <authorList>
            <person name="Poynton C."/>
            <person name="Hasenbein S."/>
            <person name="Benoit J.B."/>
            <person name="Sepulveda M.S."/>
            <person name="Poelchau M.F."/>
            <person name="Murali S.C."/>
            <person name="Chen S."/>
            <person name="Glastad K.M."/>
            <person name="Werren J.H."/>
            <person name="Vineis J.H."/>
            <person name="Bowen J.L."/>
            <person name="Friedrich M."/>
            <person name="Jones J."/>
            <person name="Robertson H.M."/>
            <person name="Feyereisen R."/>
            <person name="Mechler-Hickson A."/>
            <person name="Mathers N."/>
            <person name="Lee C.E."/>
            <person name="Colbourne J.K."/>
            <person name="Biales A."/>
            <person name="Johnston J.S."/>
            <person name="Wellborn G.A."/>
            <person name="Rosendale A.J."/>
            <person name="Cridge A.G."/>
            <person name="Munoz-Torres M.C."/>
            <person name="Bain P.A."/>
            <person name="Manny A.R."/>
            <person name="Major K.M."/>
            <person name="Lambert F.N."/>
            <person name="Vulpe C.D."/>
            <person name="Tuck P."/>
            <person name="Blalock B.J."/>
            <person name="Lin Y.-Y."/>
            <person name="Smith M.E."/>
            <person name="Ochoa-Acuna H."/>
            <person name="Chen M.-J.M."/>
            <person name="Childers C.P."/>
            <person name="Qu J."/>
            <person name="Dugan S."/>
            <person name="Lee S.L."/>
            <person name="Chao H."/>
            <person name="Dinh H."/>
            <person name="Han Y."/>
            <person name="Doddapaneni H."/>
            <person name="Worley K.C."/>
            <person name="Muzny D.M."/>
            <person name="Gibbs R.A."/>
            <person name="Richards S."/>
        </authorList>
    </citation>
    <scope>NUCLEOTIDE SEQUENCE</scope>
    <source>
        <strain evidence="7">HAZT.00-mixed</strain>
        <tissue evidence="7">Whole organism</tissue>
    </source>
</reference>
<feature type="transmembrane region" description="Helical" evidence="6">
    <location>
        <begin position="67"/>
        <end position="90"/>
    </location>
</feature>
<proteinExistence type="inferred from homology"/>
<dbReference type="EMBL" id="JQDR03012157">
    <property type="protein sequence ID" value="KAA0191667.1"/>
    <property type="molecule type" value="Genomic_DNA"/>
</dbReference>
<name>A0A6A0GX21_HYAAZ</name>
<gene>
    <name evidence="7" type="ORF">HAZT_HAZT007800</name>
</gene>
<feature type="transmembrane region" description="Helical" evidence="6">
    <location>
        <begin position="12"/>
        <end position="35"/>
    </location>
</feature>
<evidence type="ECO:0000256" key="5">
    <source>
        <dbReference type="ARBA" id="ARBA00023136"/>
    </source>
</evidence>
<evidence type="ECO:0000256" key="4">
    <source>
        <dbReference type="ARBA" id="ARBA00022989"/>
    </source>
</evidence>
<dbReference type="GO" id="GO:0004521">
    <property type="term" value="F:RNA endonuclease activity"/>
    <property type="evidence" value="ECO:0007669"/>
    <property type="project" value="InterPro"/>
</dbReference>
<dbReference type="PANTHER" id="PTHR31733">
    <property type="entry name" value="RIBONUCLEASE KAPPA"/>
    <property type="match status" value="1"/>
</dbReference>
<dbReference type="GO" id="GO:0016020">
    <property type="term" value="C:membrane"/>
    <property type="evidence" value="ECO:0007669"/>
    <property type="project" value="UniProtKB-SubCell"/>
</dbReference>
<evidence type="ECO:0000256" key="1">
    <source>
        <dbReference type="ARBA" id="ARBA00004141"/>
    </source>
</evidence>
<sequence length="99" mass="11248">MISMALCGYKTSLCGMLLSVWGIVQLLFMGVLFYIESPAFIEDLPLNDHYDTPEEYVTDVHRGFKANAFNCLIGACLYIVTLGVSTWQFYMNQKTTFQV</sequence>
<comment type="caution">
    <text evidence="7">The sequence shown here is derived from an EMBL/GenBank/DDBJ whole genome shotgun (WGS) entry which is preliminary data.</text>
</comment>
<evidence type="ECO:0000256" key="6">
    <source>
        <dbReference type="SAM" id="Phobius"/>
    </source>
</evidence>
<accession>A0A6A0GX21</accession>
<keyword evidence="4 6" id="KW-1133">Transmembrane helix</keyword>
<dbReference type="OrthoDB" id="67317at2759"/>
<dbReference type="Proteomes" id="UP000711488">
    <property type="component" value="Unassembled WGS sequence"/>
</dbReference>
<keyword evidence="5 6" id="KW-0472">Membrane</keyword>
<reference evidence="7" key="1">
    <citation type="submission" date="2014-08" db="EMBL/GenBank/DDBJ databases">
        <authorList>
            <person name="Murali S."/>
            <person name="Richards S."/>
            <person name="Bandaranaike D."/>
            <person name="Bellair M."/>
            <person name="Blankenburg K."/>
            <person name="Chao H."/>
            <person name="Dinh H."/>
            <person name="Doddapaneni H."/>
            <person name="Dugan-Rocha S."/>
            <person name="Elkadiri S."/>
            <person name="Gnanaolivu R."/>
            <person name="Hughes D."/>
            <person name="Lee S."/>
            <person name="Li M."/>
            <person name="Ming W."/>
            <person name="Munidasa M."/>
            <person name="Muniz J."/>
            <person name="Nguyen L."/>
            <person name="Osuji N."/>
            <person name="Pu L.-L."/>
            <person name="Puazo M."/>
            <person name="Skinner E."/>
            <person name="Qu C."/>
            <person name="Quiroz J."/>
            <person name="Raj R."/>
            <person name="Weissenberger G."/>
            <person name="Xin Y."/>
            <person name="Zou X."/>
            <person name="Han Y."/>
            <person name="Worley K."/>
            <person name="Muzny D."/>
            <person name="Gibbs R."/>
        </authorList>
    </citation>
    <scope>NUCLEOTIDE SEQUENCE</scope>
    <source>
        <strain evidence="7">HAZT.00-mixed</strain>
        <tissue evidence="7">Whole organism</tissue>
    </source>
</reference>
<dbReference type="InterPro" id="IPR026770">
    <property type="entry name" value="RNase_K"/>
</dbReference>